<dbReference type="Proteomes" id="UP001199106">
    <property type="component" value="Unassembled WGS sequence"/>
</dbReference>
<keyword evidence="3" id="KW-1185">Reference proteome</keyword>
<sequence>MATSNGTSNTFPLHEDQGTPSASRSDLVDATTLEDKLFVLGRAPCWTCFEELRKQEIFTPYLLLACTWLVQNIFSADNRDAAVRLIAGLLWPAGSWFVTTDQLFMYLATPDGSNISQRALIRVNRWARSPISIVTLLGQHDRQDFDLRDLSQLYKLFEAVVESEFT</sequence>
<comment type="caution">
    <text evidence="2">The sequence shown here is derived from an EMBL/GenBank/DDBJ whole genome shotgun (WGS) entry which is preliminary data.</text>
</comment>
<evidence type="ECO:0000313" key="3">
    <source>
        <dbReference type="Proteomes" id="UP001199106"/>
    </source>
</evidence>
<reference evidence="2" key="1">
    <citation type="submission" date="2021-07" db="EMBL/GenBank/DDBJ databases">
        <title>Genome Resource of American Ginseng Black Spot Pathogen Alternaria panax.</title>
        <authorList>
            <person name="Qiu C."/>
            <person name="Wang W."/>
            <person name="Liu Z."/>
        </authorList>
    </citation>
    <scope>NUCLEOTIDE SEQUENCE</scope>
    <source>
        <strain evidence="2">BNCC115425</strain>
    </source>
</reference>
<proteinExistence type="predicted"/>
<protein>
    <submittedName>
        <fullName evidence="2">Uncharacterized protein</fullName>
    </submittedName>
</protein>
<evidence type="ECO:0000256" key="1">
    <source>
        <dbReference type="SAM" id="MobiDB-lite"/>
    </source>
</evidence>
<feature type="compositionally biased region" description="Polar residues" evidence="1">
    <location>
        <begin position="1"/>
        <end position="11"/>
    </location>
</feature>
<dbReference type="AlphaFoldDB" id="A0AAD4IDX6"/>
<feature type="region of interest" description="Disordered" evidence="1">
    <location>
        <begin position="1"/>
        <end position="25"/>
    </location>
</feature>
<organism evidence="2 3">
    <name type="scientific">Alternaria panax</name>
    <dbReference type="NCBI Taxonomy" id="48097"/>
    <lineage>
        <taxon>Eukaryota</taxon>
        <taxon>Fungi</taxon>
        <taxon>Dikarya</taxon>
        <taxon>Ascomycota</taxon>
        <taxon>Pezizomycotina</taxon>
        <taxon>Dothideomycetes</taxon>
        <taxon>Pleosporomycetidae</taxon>
        <taxon>Pleosporales</taxon>
        <taxon>Pleosporineae</taxon>
        <taxon>Pleosporaceae</taxon>
        <taxon>Alternaria</taxon>
        <taxon>Alternaria sect. Panax</taxon>
    </lineage>
</organism>
<name>A0AAD4IDX6_9PLEO</name>
<accession>A0AAD4IDX6</accession>
<evidence type="ECO:0000313" key="2">
    <source>
        <dbReference type="EMBL" id="KAG9192888.1"/>
    </source>
</evidence>
<dbReference type="EMBL" id="JAANER010000003">
    <property type="protein sequence ID" value="KAG9192888.1"/>
    <property type="molecule type" value="Genomic_DNA"/>
</dbReference>
<gene>
    <name evidence="2" type="ORF">G6011_11622</name>
</gene>